<feature type="region of interest" description="Disordered" evidence="8">
    <location>
        <begin position="1"/>
        <end position="20"/>
    </location>
</feature>
<dbReference type="Gene3D" id="3.40.50.620">
    <property type="entry name" value="HUPs"/>
    <property type="match status" value="1"/>
</dbReference>
<dbReference type="InterPro" id="IPR002303">
    <property type="entry name" value="Valyl-tRNA_ligase"/>
</dbReference>
<evidence type="ECO:0000313" key="10">
    <source>
        <dbReference type="EMBL" id="SQC39700.1"/>
    </source>
</evidence>
<name>A0A2X3GWC7_KLEPN</name>
<evidence type="ECO:0000256" key="3">
    <source>
        <dbReference type="ARBA" id="ARBA00022741"/>
    </source>
</evidence>
<dbReference type="Gene3D" id="1.10.730.10">
    <property type="entry name" value="Isoleucyl-tRNA Synthetase, Domain 1"/>
    <property type="match status" value="1"/>
</dbReference>
<evidence type="ECO:0000256" key="7">
    <source>
        <dbReference type="ARBA" id="ARBA00029936"/>
    </source>
</evidence>
<evidence type="ECO:0000313" key="11">
    <source>
        <dbReference type="Proteomes" id="UP000251088"/>
    </source>
</evidence>
<sequence length="142" mass="15989">MTGLIRDDEGQKMSKSKGNVIDPLDMVDGITLPELLEKRTGNMMQPQLADKIRKRTEKQFPNGIEPHGTDALRFTLAALASTGRDINWDMKRLEGYRNFCNKLWNANRFVLMNTEDQDCGSTAAKWCSPWPTAGLSRNSTTP</sequence>
<keyword evidence="5" id="KW-0648">Protein biosynthesis</keyword>
<feature type="compositionally biased region" description="Basic and acidic residues" evidence="8">
    <location>
        <begin position="1"/>
        <end position="12"/>
    </location>
</feature>
<dbReference type="GO" id="GO:0005524">
    <property type="term" value="F:ATP binding"/>
    <property type="evidence" value="ECO:0007669"/>
    <property type="project" value="UniProtKB-KW"/>
</dbReference>
<evidence type="ECO:0000256" key="1">
    <source>
        <dbReference type="ARBA" id="ARBA00013169"/>
    </source>
</evidence>
<dbReference type="Proteomes" id="UP000251088">
    <property type="component" value="Unassembled WGS sequence"/>
</dbReference>
<evidence type="ECO:0000256" key="5">
    <source>
        <dbReference type="ARBA" id="ARBA00022917"/>
    </source>
</evidence>
<feature type="domain" description="Aminoacyl-tRNA synthetase class Ia" evidence="9">
    <location>
        <begin position="1"/>
        <end position="89"/>
    </location>
</feature>
<dbReference type="InterPro" id="IPR002300">
    <property type="entry name" value="aa-tRNA-synth_Ia"/>
</dbReference>
<evidence type="ECO:0000259" key="9">
    <source>
        <dbReference type="Pfam" id="PF00133"/>
    </source>
</evidence>
<protein>
    <recommendedName>
        <fullName evidence="1">valine--tRNA ligase</fullName>
        <ecNumber evidence="1">6.1.1.9</ecNumber>
    </recommendedName>
    <alternativeName>
        <fullName evidence="7">Valyl-tRNA synthetase</fullName>
    </alternativeName>
</protein>
<reference evidence="10 11" key="1">
    <citation type="submission" date="2018-06" db="EMBL/GenBank/DDBJ databases">
        <authorList>
            <consortium name="Pathogen Informatics"/>
            <person name="Doyle S."/>
        </authorList>
    </citation>
    <scope>NUCLEOTIDE SEQUENCE [LARGE SCALE GENOMIC DNA]</scope>
    <source>
        <strain evidence="10 11">NCTC9128</strain>
    </source>
</reference>
<dbReference type="PANTHER" id="PTHR11946">
    <property type="entry name" value="VALYL-TRNA SYNTHETASES"/>
    <property type="match status" value="1"/>
</dbReference>
<evidence type="ECO:0000256" key="8">
    <source>
        <dbReference type="SAM" id="MobiDB-lite"/>
    </source>
</evidence>
<dbReference type="Pfam" id="PF00133">
    <property type="entry name" value="tRNA-synt_1"/>
    <property type="match status" value="1"/>
</dbReference>
<keyword evidence="4" id="KW-0067">ATP-binding</keyword>
<keyword evidence="2 10" id="KW-0436">Ligase</keyword>
<dbReference type="PANTHER" id="PTHR11946:SF93">
    <property type="entry name" value="VALINE--TRNA LIGASE, CHLOROPLASTIC_MITOCHONDRIAL 2"/>
    <property type="match status" value="1"/>
</dbReference>
<accession>A0A2X3GWC7</accession>
<proteinExistence type="predicted"/>
<dbReference type="EMBL" id="UAWN01000014">
    <property type="protein sequence ID" value="SQC39700.1"/>
    <property type="molecule type" value="Genomic_DNA"/>
</dbReference>
<dbReference type="EC" id="6.1.1.9" evidence="1"/>
<evidence type="ECO:0000256" key="2">
    <source>
        <dbReference type="ARBA" id="ARBA00022598"/>
    </source>
</evidence>
<dbReference type="InterPro" id="IPR014729">
    <property type="entry name" value="Rossmann-like_a/b/a_fold"/>
</dbReference>
<evidence type="ECO:0000256" key="6">
    <source>
        <dbReference type="ARBA" id="ARBA00023146"/>
    </source>
</evidence>
<evidence type="ECO:0000256" key="4">
    <source>
        <dbReference type="ARBA" id="ARBA00022840"/>
    </source>
</evidence>
<dbReference type="GO" id="GO:0005829">
    <property type="term" value="C:cytosol"/>
    <property type="evidence" value="ECO:0007669"/>
    <property type="project" value="TreeGrafter"/>
</dbReference>
<keyword evidence="3" id="KW-0547">Nucleotide-binding</keyword>
<dbReference type="SUPFAM" id="SSF52374">
    <property type="entry name" value="Nucleotidylyl transferase"/>
    <property type="match status" value="1"/>
</dbReference>
<keyword evidence="6 10" id="KW-0030">Aminoacyl-tRNA synthetase</keyword>
<dbReference type="AlphaFoldDB" id="A0A2X3GWC7"/>
<dbReference type="GO" id="GO:0006438">
    <property type="term" value="P:valyl-tRNA aminoacylation"/>
    <property type="evidence" value="ECO:0007669"/>
    <property type="project" value="InterPro"/>
</dbReference>
<gene>
    <name evidence="10" type="primary">valS_2</name>
    <name evidence="10" type="ORF">NCTC9128_05845</name>
</gene>
<dbReference type="GO" id="GO:0004832">
    <property type="term" value="F:valine-tRNA ligase activity"/>
    <property type="evidence" value="ECO:0007669"/>
    <property type="project" value="UniProtKB-EC"/>
</dbReference>
<organism evidence="10 11">
    <name type="scientific">Klebsiella pneumoniae</name>
    <dbReference type="NCBI Taxonomy" id="573"/>
    <lineage>
        <taxon>Bacteria</taxon>
        <taxon>Pseudomonadati</taxon>
        <taxon>Pseudomonadota</taxon>
        <taxon>Gammaproteobacteria</taxon>
        <taxon>Enterobacterales</taxon>
        <taxon>Enterobacteriaceae</taxon>
        <taxon>Klebsiella/Raoultella group</taxon>
        <taxon>Klebsiella</taxon>
        <taxon>Klebsiella pneumoniae complex</taxon>
    </lineage>
</organism>